<protein>
    <recommendedName>
        <fullName evidence="3">Apple domain-containing protein</fullName>
    </recommendedName>
</protein>
<gene>
    <name evidence="1" type="ORF">BCR44DRAFT_47695</name>
</gene>
<dbReference type="AlphaFoldDB" id="A0A1Y2HKT6"/>
<proteinExistence type="predicted"/>
<reference evidence="1 2" key="1">
    <citation type="submission" date="2016-07" db="EMBL/GenBank/DDBJ databases">
        <title>Pervasive Adenine N6-methylation of Active Genes in Fungi.</title>
        <authorList>
            <consortium name="DOE Joint Genome Institute"/>
            <person name="Mondo S.J."/>
            <person name="Dannebaum R.O."/>
            <person name="Kuo R.C."/>
            <person name="Labutti K."/>
            <person name="Haridas S."/>
            <person name="Kuo A."/>
            <person name="Salamov A."/>
            <person name="Ahrendt S.R."/>
            <person name="Lipzen A."/>
            <person name="Sullivan W."/>
            <person name="Andreopoulos W.B."/>
            <person name="Clum A."/>
            <person name="Lindquist E."/>
            <person name="Daum C."/>
            <person name="Ramamoorthy G.K."/>
            <person name="Gryganskyi A."/>
            <person name="Culley D."/>
            <person name="Magnuson J.K."/>
            <person name="James T.Y."/>
            <person name="O'Malley M.A."/>
            <person name="Stajich J.E."/>
            <person name="Spatafora J.W."/>
            <person name="Visel A."/>
            <person name="Grigoriev I.V."/>
        </authorList>
    </citation>
    <scope>NUCLEOTIDE SEQUENCE [LARGE SCALE GENOMIC DNA]</scope>
    <source>
        <strain evidence="1 2">PL171</strain>
    </source>
</reference>
<name>A0A1Y2HKT6_9FUNG</name>
<dbReference type="Proteomes" id="UP000193411">
    <property type="component" value="Unassembled WGS sequence"/>
</dbReference>
<evidence type="ECO:0008006" key="3">
    <source>
        <dbReference type="Google" id="ProtNLM"/>
    </source>
</evidence>
<keyword evidence="2" id="KW-1185">Reference proteome</keyword>
<accession>A0A1Y2HKT6</accession>
<sequence length="372" mass="39609">MSTTAQSPIYLDRANGIAGVRTTYVKPRLGHSWEFSVKDHAKHSSICLARCKTEKGVDGCDVAQVSPTIQRNTQTGKDDVAMQCISVSGGPKTEKSTYQFKFGAPMIGTLPWVESTTIKNGTAAAKGCFDECDSLPGCWAANYFGGNATCVQFNAKQTTADQWWVWELNPSVTIPSNITFGDLPHVLKSSAAALAAQVSSAGVHEGTAVVQLAIVNVSTDLPDTLPMAKLAPGCDLAQVSSVVERNCNSGTDEGAMQGVFAASGYRGDNATYQFKYICRCQGREAAVDRFARCQERDRGGQGFTTNHTEGGQSWVWELNPNLTIPSTTVFGDLEIELKSGYSAVAALVSLAGNPGVQEGMVAVQLAMGRPML</sequence>
<organism evidence="1 2">
    <name type="scientific">Catenaria anguillulae PL171</name>
    <dbReference type="NCBI Taxonomy" id="765915"/>
    <lineage>
        <taxon>Eukaryota</taxon>
        <taxon>Fungi</taxon>
        <taxon>Fungi incertae sedis</taxon>
        <taxon>Blastocladiomycota</taxon>
        <taxon>Blastocladiomycetes</taxon>
        <taxon>Blastocladiales</taxon>
        <taxon>Catenariaceae</taxon>
        <taxon>Catenaria</taxon>
    </lineage>
</organism>
<dbReference type="EMBL" id="MCFL01000023">
    <property type="protein sequence ID" value="ORZ35175.1"/>
    <property type="molecule type" value="Genomic_DNA"/>
</dbReference>
<evidence type="ECO:0000313" key="1">
    <source>
        <dbReference type="EMBL" id="ORZ35175.1"/>
    </source>
</evidence>
<comment type="caution">
    <text evidence="1">The sequence shown here is derived from an EMBL/GenBank/DDBJ whole genome shotgun (WGS) entry which is preliminary data.</text>
</comment>
<evidence type="ECO:0000313" key="2">
    <source>
        <dbReference type="Proteomes" id="UP000193411"/>
    </source>
</evidence>